<organism evidence="2 3">
    <name type="scientific">candidate division WWE3 bacterium</name>
    <dbReference type="NCBI Taxonomy" id="2053526"/>
    <lineage>
        <taxon>Bacteria</taxon>
        <taxon>Katanobacteria</taxon>
    </lineage>
</organism>
<dbReference type="Gene3D" id="3.90.1200.10">
    <property type="match status" value="1"/>
</dbReference>
<dbReference type="InterPro" id="IPR011009">
    <property type="entry name" value="Kinase-like_dom_sf"/>
</dbReference>
<name>A0A955LMA0_UNCKA</name>
<accession>A0A955LMA0</accession>
<gene>
    <name evidence="2" type="ORF">KC614_04870</name>
</gene>
<evidence type="ECO:0000259" key="1">
    <source>
        <dbReference type="Pfam" id="PF01636"/>
    </source>
</evidence>
<sequence length="311" mass="36749">MADYLTFKKSYRKSLAKEIEKLLDIENVEITRQFVSWDSFSFLVEIHSKPIYVAKIFKFPNWPTPGHLESVFELLSAQSISHENIVHLAHKHDVFPYGWQLSEFIPGGNAKDHLKRDDLNRDTYFRKTAEKLKKVHEIKLEYFGSLTNPKEQFKTYAELIEYEIKESTDYELASEFKHYSAVIDEIVNQLSNYLSKHKHFSATVVHNDVSSSNIMWNDGDPVIIDWVDALAAPPLRDFATLTYRKYHTVLPELEEGYGKTIDRDELRFHQFHRFLTLAKYYYETNDIYEFESMMYRAGELLERDIPFGCWN</sequence>
<evidence type="ECO:0000313" key="3">
    <source>
        <dbReference type="Proteomes" id="UP000751518"/>
    </source>
</evidence>
<dbReference type="InterPro" id="IPR051678">
    <property type="entry name" value="AGP_Transferase"/>
</dbReference>
<dbReference type="InterPro" id="IPR002575">
    <property type="entry name" value="Aminoglycoside_PTrfase"/>
</dbReference>
<proteinExistence type="predicted"/>
<dbReference type="Pfam" id="PF01636">
    <property type="entry name" value="APH"/>
    <property type="match status" value="1"/>
</dbReference>
<dbReference type="EMBL" id="JAGQKZ010000063">
    <property type="protein sequence ID" value="MCA9392496.1"/>
    <property type="molecule type" value="Genomic_DNA"/>
</dbReference>
<evidence type="ECO:0000313" key="2">
    <source>
        <dbReference type="EMBL" id="MCA9392496.1"/>
    </source>
</evidence>
<dbReference type="SUPFAM" id="SSF56112">
    <property type="entry name" value="Protein kinase-like (PK-like)"/>
    <property type="match status" value="1"/>
</dbReference>
<dbReference type="AlphaFoldDB" id="A0A955LMA0"/>
<dbReference type="Proteomes" id="UP000751518">
    <property type="component" value="Unassembled WGS sequence"/>
</dbReference>
<reference evidence="2" key="2">
    <citation type="journal article" date="2021" name="Microbiome">
        <title>Successional dynamics and alternative stable states in a saline activated sludge microbial community over 9 years.</title>
        <authorList>
            <person name="Wang Y."/>
            <person name="Ye J."/>
            <person name="Ju F."/>
            <person name="Liu L."/>
            <person name="Boyd J.A."/>
            <person name="Deng Y."/>
            <person name="Parks D.H."/>
            <person name="Jiang X."/>
            <person name="Yin X."/>
            <person name="Woodcroft B.J."/>
            <person name="Tyson G.W."/>
            <person name="Hugenholtz P."/>
            <person name="Polz M.F."/>
            <person name="Zhang T."/>
        </authorList>
    </citation>
    <scope>NUCLEOTIDE SEQUENCE</scope>
    <source>
        <strain evidence="2">HKST-UBA03</strain>
    </source>
</reference>
<reference evidence="2" key="1">
    <citation type="submission" date="2020-04" db="EMBL/GenBank/DDBJ databases">
        <authorList>
            <person name="Zhang T."/>
        </authorList>
    </citation>
    <scope>NUCLEOTIDE SEQUENCE</scope>
    <source>
        <strain evidence="2">HKST-UBA03</strain>
    </source>
</reference>
<protein>
    <submittedName>
        <fullName evidence="2">Aminoglycoside phosphotransferase family protein</fullName>
    </submittedName>
</protein>
<dbReference type="PANTHER" id="PTHR21310">
    <property type="entry name" value="AMINOGLYCOSIDE PHOSPHOTRANSFERASE-RELATED-RELATED"/>
    <property type="match status" value="1"/>
</dbReference>
<feature type="domain" description="Aminoglycoside phosphotransferase" evidence="1">
    <location>
        <begin position="85"/>
        <end position="268"/>
    </location>
</feature>
<dbReference type="PANTHER" id="PTHR21310:SF15">
    <property type="entry name" value="AMINOGLYCOSIDE PHOSPHOTRANSFERASE DOMAIN-CONTAINING PROTEIN"/>
    <property type="match status" value="1"/>
</dbReference>
<comment type="caution">
    <text evidence="2">The sequence shown here is derived from an EMBL/GenBank/DDBJ whole genome shotgun (WGS) entry which is preliminary data.</text>
</comment>